<dbReference type="EMBL" id="CATQJA010002663">
    <property type="protein sequence ID" value="CAJ0581810.1"/>
    <property type="molecule type" value="Genomic_DNA"/>
</dbReference>
<evidence type="ECO:0000256" key="1">
    <source>
        <dbReference type="SAM" id="MobiDB-lite"/>
    </source>
</evidence>
<proteinExistence type="predicted"/>
<name>A0AA36GDY2_9BILA</name>
<feature type="region of interest" description="Disordered" evidence="1">
    <location>
        <begin position="422"/>
        <end position="450"/>
    </location>
</feature>
<gene>
    <name evidence="2" type="ORF">MSPICULIGERA_LOCUS19964</name>
</gene>
<sequence>MVGDDNKREALNISIRNWECGLQLQLVGLRSASLKKRYQARMEIKGCAAQCAMINRVTAGILPHQVSFSYEEAELGGGPARDGLNVLRGPFSLYQNATVSQLRDERMLARQPNIYYLSFRDCPAVSEPCHSVMFEQSEYRLPEKMVKYLDSKLGLNDLATIYRSDVGCFRSDETCFIAFLGQNYAGRDVEFRALQQRLEPRGADSWQQSPIPTYQVSERLQGGTAQFALLNRLTEGMLRHQVPFYYDEHELGGGPARDALDILGGLFTVSRRCGGFEDTAALLREERFLRRQPNIIAHIPIICLSMHYSTPEYWETASEMMTAFFDAALVTHRPAGDAGRCLKIRLVFGPTAEPQTEYRLPENLVKYLDSKLGLNDVATIYRSNVGCFRVGETCVIAFLGQNYAGRDVEFRALQKRLEHRSADSWQQKWPKEAEAQNVKETGKQSNHEGA</sequence>
<keyword evidence="3" id="KW-1185">Reference proteome</keyword>
<accession>A0AA36GDY2</accession>
<reference evidence="2" key="1">
    <citation type="submission" date="2023-06" db="EMBL/GenBank/DDBJ databases">
        <authorList>
            <person name="Delattre M."/>
        </authorList>
    </citation>
    <scope>NUCLEOTIDE SEQUENCE</scope>
    <source>
        <strain evidence="2">AF72</strain>
    </source>
</reference>
<feature type="compositionally biased region" description="Basic and acidic residues" evidence="1">
    <location>
        <begin position="440"/>
        <end position="450"/>
    </location>
</feature>
<dbReference type="AlphaFoldDB" id="A0AA36GDY2"/>
<evidence type="ECO:0000313" key="3">
    <source>
        <dbReference type="Proteomes" id="UP001177023"/>
    </source>
</evidence>
<dbReference type="Proteomes" id="UP001177023">
    <property type="component" value="Unassembled WGS sequence"/>
</dbReference>
<comment type="caution">
    <text evidence="2">The sequence shown here is derived from an EMBL/GenBank/DDBJ whole genome shotgun (WGS) entry which is preliminary data.</text>
</comment>
<feature type="non-terminal residue" evidence="2">
    <location>
        <position position="450"/>
    </location>
</feature>
<protein>
    <submittedName>
        <fullName evidence="2">Uncharacterized protein</fullName>
    </submittedName>
</protein>
<organism evidence="2 3">
    <name type="scientific">Mesorhabditis spiculigera</name>
    <dbReference type="NCBI Taxonomy" id="96644"/>
    <lineage>
        <taxon>Eukaryota</taxon>
        <taxon>Metazoa</taxon>
        <taxon>Ecdysozoa</taxon>
        <taxon>Nematoda</taxon>
        <taxon>Chromadorea</taxon>
        <taxon>Rhabditida</taxon>
        <taxon>Rhabditina</taxon>
        <taxon>Rhabditomorpha</taxon>
        <taxon>Rhabditoidea</taxon>
        <taxon>Rhabditidae</taxon>
        <taxon>Mesorhabditinae</taxon>
        <taxon>Mesorhabditis</taxon>
    </lineage>
</organism>
<evidence type="ECO:0000313" key="2">
    <source>
        <dbReference type="EMBL" id="CAJ0581810.1"/>
    </source>
</evidence>